<dbReference type="Proteomes" id="UP001219568">
    <property type="component" value="Unassembled WGS sequence"/>
</dbReference>
<dbReference type="EMBL" id="JAQJZL010000008">
    <property type="protein sequence ID" value="KAJ6038760.1"/>
    <property type="molecule type" value="Genomic_DNA"/>
</dbReference>
<organism evidence="2 3">
    <name type="scientific">Penicillium canescens</name>
    <dbReference type="NCBI Taxonomy" id="5083"/>
    <lineage>
        <taxon>Eukaryota</taxon>
        <taxon>Fungi</taxon>
        <taxon>Dikarya</taxon>
        <taxon>Ascomycota</taxon>
        <taxon>Pezizomycotina</taxon>
        <taxon>Eurotiomycetes</taxon>
        <taxon>Eurotiomycetidae</taxon>
        <taxon>Eurotiales</taxon>
        <taxon>Aspergillaceae</taxon>
        <taxon>Penicillium</taxon>
    </lineage>
</organism>
<reference evidence="2" key="2">
    <citation type="submission" date="2023-01" db="EMBL/GenBank/DDBJ databases">
        <authorList>
            <person name="Petersen C."/>
        </authorList>
    </citation>
    <scope>NUCLEOTIDE SEQUENCE</scope>
    <source>
        <strain evidence="2">IBT 15450</strain>
    </source>
</reference>
<evidence type="ECO:0000313" key="3">
    <source>
        <dbReference type="Proteomes" id="UP001219568"/>
    </source>
</evidence>
<keyword evidence="3" id="KW-1185">Reference proteome</keyword>
<accession>A0AAD6IA28</accession>
<name>A0AAD6IA28_PENCN</name>
<proteinExistence type="predicted"/>
<comment type="caution">
    <text evidence="2">The sequence shown here is derived from an EMBL/GenBank/DDBJ whole genome shotgun (WGS) entry which is preliminary data.</text>
</comment>
<reference evidence="2" key="1">
    <citation type="journal article" date="2023" name="IMA Fungus">
        <title>Comparative genomic study of the Penicillium genus elucidates a diverse pangenome and 15 lateral gene transfer events.</title>
        <authorList>
            <person name="Petersen C."/>
            <person name="Sorensen T."/>
            <person name="Nielsen M.R."/>
            <person name="Sondergaard T.E."/>
            <person name="Sorensen J.L."/>
            <person name="Fitzpatrick D.A."/>
            <person name="Frisvad J.C."/>
            <person name="Nielsen K.L."/>
        </authorList>
    </citation>
    <scope>NUCLEOTIDE SEQUENCE</scope>
    <source>
        <strain evidence="2">IBT 15450</strain>
    </source>
</reference>
<dbReference type="AlphaFoldDB" id="A0AAD6IA28"/>
<protein>
    <submittedName>
        <fullName evidence="2">ATPase AAA-type core</fullName>
    </submittedName>
</protein>
<gene>
    <name evidence="2" type="ORF">N7460_007477</name>
</gene>
<sequence length="90" mass="10023">MAQLSSVFGIHFHPLIKSQSKSSPLPDAFFQENLDLSTQAGQLLLVMRAKDKNGIATIHMDALFNEDRNREKEKMQNGGLDAQSLVRSLP</sequence>
<evidence type="ECO:0000256" key="1">
    <source>
        <dbReference type="SAM" id="MobiDB-lite"/>
    </source>
</evidence>
<evidence type="ECO:0000313" key="2">
    <source>
        <dbReference type="EMBL" id="KAJ6038760.1"/>
    </source>
</evidence>
<feature type="region of interest" description="Disordered" evidence="1">
    <location>
        <begin position="70"/>
        <end position="90"/>
    </location>
</feature>